<dbReference type="EMBL" id="PDBW01000001">
    <property type="protein sequence ID" value="PFH02375.1"/>
    <property type="molecule type" value="Genomic_DNA"/>
</dbReference>
<dbReference type="SMR" id="A0AB36TFR6"/>
<dbReference type="SUPFAM" id="SSF55957">
    <property type="entry name" value="Phosphoglucomutase, C-terminal domain"/>
    <property type="match status" value="1"/>
</dbReference>
<dbReference type="GO" id="GO:0005975">
    <property type="term" value="P:carbohydrate metabolic process"/>
    <property type="evidence" value="ECO:0007669"/>
    <property type="project" value="InterPro"/>
</dbReference>
<dbReference type="FunFam" id="3.40.120.10:FF:000002">
    <property type="entry name" value="Phosphoglucosamine mutase"/>
    <property type="match status" value="1"/>
</dbReference>
<evidence type="ECO:0000256" key="11">
    <source>
        <dbReference type="RuleBase" id="RU004327"/>
    </source>
</evidence>
<dbReference type="GO" id="GO:0000287">
    <property type="term" value="F:magnesium ion binding"/>
    <property type="evidence" value="ECO:0007669"/>
    <property type="project" value="UniProtKB-UniRule"/>
</dbReference>
<dbReference type="Pfam" id="PF00408">
    <property type="entry name" value="PGM_PMM_IV"/>
    <property type="match status" value="1"/>
</dbReference>
<comment type="caution">
    <text evidence="16">The sequence shown here is derived from an EMBL/GenBank/DDBJ whole genome shotgun (WGS) entry which is preliminary data.</text>
</comment>
<comment type="cofactor">
    <cofactor evidence="9">
        <name>Mg(2+)</name>
        <dbReference type="ChEBI" id="CHEBI:18420"/>
    </cofactor>
    <text evidence="9">Binds 1 Mg(2+) ion per subunit.</text>
</comment>
<reference evidence="16 17" key="1">
    <citation type="submission" date="2017-09" db="EMBL/GenBank/DDBJ databases">
        <title>Evaluation of Pacific Biosciences Sequencing Technology to Finishing C. thermocellum Genome Sequences.</title>
        <authorList>
            <person name="Brown S."/>
        </authorList>
    </citation>
    <scope>NUCLEOTIDE SEQUENCE [LARGE SCALE GENOMIC DNA]</scope>
    <source>
        <strain evidence="16 17">AD2</strain>
    </source>
</reference>
<dbReference type="EC" id="5.4.2.10" evidence="7 9"/>
<dbReference type="RefSeq" id="WP_003519133.1">
    <property type="nucleotide sequence ID" value="NZ_CP013828.1"/>
</dbReference>
<organism evidence="16 17">
    <name type="scientific">Acetivibrio thermocellus AD2</name>
    <dbReference type="NCBI Taxonomy" id="1138384"/>
    <lineage>
        <taxon>Bacteria</taxon>
        <taxon>Bacillati</taxon>
        <taxon>Bacillota</taxon>
        <taxon>Clostridia</taxon>
        <taxon>Eubacteriales</taxon>
        <taxon>Oscillospiraceae</taxon>
        <taxon>Acetivibrio</taxon>
    </lineage>
</organism>
<proteinExistence type="inferred from homology"/>
<comment type="PTM">
    <text evidence="9">Activated by phosphorylation.</text>
</comment>
<dbReference type="Proteomes" id="UP000223596">
    <property type="component" value="Unassembled WGS sequence"/>
</dbReference>
<evidence type="ECO:0000256" key="3">
    <source>
        <dbReference type="ARBA" id="ARBA00022723"/>
    </source>
</evidence>
<keyword evidence="4 9" id="KW-0460">Magnesium</keyword>
<evidence type="ECO:0000313" key="16">
    <source>
        <dbReference type="EMBL" id="PFH02375.1"/>
    </source>
</evidence>
<dbReference type="PANTHER" id="PTHR42946">
    <property type="entry name" value="PHOSPHOHEXOSE MUTASE"/>
    <property type="match status" value="1"/>
</dbReference>
<dbReference type="PRINTS" id="PR00509">
    <property type="entry name" value="PGMPMM"/>
</dbReference>
<comment type="function">
    <text evidence="9 11">Catalyzes the conversion of glucosamine-6-phosphate to glucosamine-1-phosphate.</text>
</comment>
<evidence type="ECO:0000259" key="13">
    <source>
        <dbReference type="Pfam" id="PF02878"/>
    </source>
</evidence>
<dbReference type="NCBIfam" id="NF008139">
    <property type="entry name" value="PRK10887.1"/>
    <property type="match status" value="1"/>
</dbReference>
<dbReference type="PANTHER" id="PTHR42946:SF1">
    <property type="entry name" value="PHOSPHOGLUCOMUTASE (ALPHA-D-GLUCOSE-1,6-BISPHOSPHATE-DEPENDENT)"/>
    <property type="match status" value="1"/>
</dbReference>
<evidence type="ECO:0000259" key="15">
    <source>
        <dbReference type="Pfam" id="PF02880"/>
    </source>
</evidence>
<dbReference type="GO" id="GO:0005829">
    <property type="term" value="C:cytosol"/>
    <property type="evidence" value="ECO:0007669"/>
    <property type="project" value="TreeGrafter"/>
</dbReference>
<evidence type="ECO:0000256" key="6">
    <source>
        <dbReference type="ARBA" id="ARBA00050364"/>
    </source>
</evidence>
<comment type="catalytic activity">
    <reaction evidence="6 9 11">
        <text>alpha-D-glucosamine 1-phosphate = D-glucosamine 6-phosphate</text>
        <dbReference type="Rhea" id="RHEA:23424"/>
        <dbReference type="ChEBI" id="CHEBI:58516"/>
        <dbReference type="ChEBI" id="CHEBI:58725"/>
        <dbReference type="EC" id="5.4.2.10"/>
    </reaction>
</comment>
<evidence type="ECO:0000256" key="2">
    <source>
        <dbReference type="ARBA" id="ARBA00022553"/>
    </source>
</evidence>
<name>A0AB36TFR6_ACETH</name>
<dbReference type="Gene3D" id="3.40.120.10">
    <property type="entry name" value="Alpha-D-Glucose-1,6-Bisphosphate, subunit A, domain 3"/>
    <property type="match status" value="3"/>
</dbReference>
<evidence type="ECO:0000259" key="14">
    <source>
        <dbReference type="Pfam" id="PF02879"/>
    </source>
</evidence>
<feature type="domain" description="Alpha-D-phosphohexomutase alpha/beta/alpha" evidence="13">
    <location>
        <begin position="3"/>
        <end position="137"/>
    </location>
</feature>
<dbReference type="GO" id="GO:0009252">
    <property type="term" value="P:peptidoglycan biosynthetic process"/>
    <property type="evidence" value="ECO:0007669"/>
    <property type="project" value="TreeGrafter"/>
</dbReference>
<dbReference type="InterPro" id="IPR005845">
    <property type="entry name" value="A-D-PHexomutase_a/b/a-II"/>
</dbReference>
<evidence type="ECO:0000256" key="1">
    <source>
        <dbReference type="ARBA" id="ARBA00010231"/>
    </source>
</evidence>
<dbReference type="InterPro" id="IPR005843">
    <property type="entry name" value="A-D-PHexomutase_C"/>
</dbReference>
<feature type="binding site" description="via phosphate group" evidence="9">
    <location>
        <position position="101"/>
    </location>
    <ligand>
        <name>Mg(2+)</name>
        <dbReference type="ChEBI" id="CHEBI:18420"/>
    </ligand>
</feature>
<dbReference type="Pfam" id="PF02879">
    <property type="entry name" value="PGM_PMM_II"/>
    <property type="match status" value="1"/>
</dbReference>
<feature type="active site" description="Phosphoserine intermediate" evidence="9">
    <location>
        <position position="101"/>
    </location>
</feature>
<feature type="binding site" evidence="9">
    <location>
        <position position="245"/>
    </location>
    <ligand>
        <name>Mg(2+)</name>
        <dbReference type="ChEBI" id="CHEBI:18420"/>
    </ligand>
</feature>
<dbReference type="InterPro" id="IPR006352">
    <property type="entry name" value="GlmM_bact"/>
</dbReference>
<feature type="modified residue" description="Phosphoserine" evidence="9">
    <location>
        <position position="101"/>
    </location>
</feature>
<gene>
    <name evidence="9" type="primary">glmM</name>
    <name evidence="16" type="ORF">M972_111146</name>
</gene>
<evidence type="ECO:0000256" key="10">
    <source>
        <dbReference type="RuleBase" id="RU004326"/>
    </source>
</evidence>
<dbReference type="SUPFAM" id="SSF53738">
    <property type="entry name" value="Phosphoglucomutase, first 3 domains"/>
    <property type="match status" value="3"/>
</dbReference>
<dbReference type="InterPro" id="IPR050060">
    <property type="entry name" value="Phosphoglucosamine_mutase"/>
</dbReference>
<evidence type="ECO:0000256" key="5">
    <source>
        <dbReference type="ARBA" id="ARBA00023235"/>
    </source>
</evidence>
<evidence type="ECO:0000256" key="7">
    <source>
        <dbReference type="ARBA" id="ARBA00066330"/>
    </source>
</evidence>
<dbReference type="GO" id="GO:0006048">
    <property type="term" value="P:UDP-N-acetylglucosamine biosynthetic process"/>
    <property type="evidence" value="ECO:0007669"/>
    <property type="project" value="TreeGrafter"/>
</dbReference>
<protein>
    <recommendedName>
        <fullName evidence="8 9">Phosphoglucosamine mutase</fullName>
        <ecNumber evidence="7 9">5.4.2.10</ecNumber>
    </recommendedName>
</protein>
<dbReference type="FunFam" id="3.40.120.10:FF:000001">
    <property type="entry name" value="Phosphoglucosamine mutase"/>
    <property type="match status" value="1"/>
</dbReference>
<feature type="binding site" evidence="9">
    <location>
        <position position="241"/>
    </location>
    <ligand>
        <name>Mg(2+)</name>
        <dbReference type="ChEBI" id="CHEBI:18420"/>
    </ligand>
</feature>
<evidence type="ECO:0000256" key="9">
    <source>
        <dbReference type="HAMAP-Rule" id="MF_01554"/>
    </source>
</evidence>
<dbReference type="Pfam" id="PF02878">
    <property type="entry name" value="PGM_PMM_I"/>
    <property type="match status" value="1"/>
</dbReference>
<dbReference type="InterPro" id="IPR036900">
    <property type="entry name" value="A-D-PHexomutase_C_sf"/>
</dbReference>
<sequence>MGRLFGTDGVRGVANLELTAELAYKLGQAGAYVLTSETKHTPKILVGMDTRISGDMLEASLVAGLCSVGAEVACLGIAPTPTVAYLTRYYNADAGVVISASHNPYEFNGIKFFNSKGYKLSDALEERIESIILDNSEKIQLPTGEKIGRKIEIESPLDDYVNFIKSTIKGDLKGLKVAIDCANGASYQVAPVTFFELGADVCVINNEPDGVNINKDCGSTHIEQLQKFVIESGADVGLAFDGDADRVLAVDENGNMVDGDQIMAIIGLELKKQGKLTNNTIVATVMSNLGLDIMAKREGINIVKTKVGDRYVLENMLENGHVLGGEQSGHIIFLEHSTTGDGILTGAQLLNVVKSSGKKLSELASIMQVLPQVLMNARVSNQNKEKYLEDEVICEMCKELENEFRDEGRVLIRPSGTEPLVRVMIEGKDRDYIEKRALELVKVIEERLG</sequence>
<evidence type="ECO:0000256" key="4">
    <source>
        <dbReference type="ARBA" id="ARBA00022842"/>
    </source>
</evidence>
<dbReference type="Pfam" id="PF02880">
    <property type="entry name" value="PGM_PMM_III"/>
    <property type="match status" value="1"/>
</dbReference>
<dbReference type="GO" id="GO:0004615">
    <property type="term" value="F:phosphomannomutase activity"/>
    <property type="evidence" value="ECO:0007669"/>
    <property type="project" value="TreeGrafter"/>
</dbReference>
<evidence type="ECO:0000259" key="12">
    <source>
        <dbReference type="Pfam" id="PF00408"/>
    </source>
</evidence>
<keyword evidence="2 9" id="KW-0597">Phosphoprotein</keyword>
<comment type="similarity">
    <text evidence="1 9 10">Belongs to the phosphohexose mutase family.</text>
</comment>
<dbReference type="PROSITE" id="PS00710">
    <property type="entry name" value="PGM_PMM"/>
    <property type="match status" value="1"/>
</dbReference>
<feature type="domain" description="Alpha-D-phosphohexomutase C-terminal" evidence="12">
    <location>
        <begin position="374"/>
        <end position="441"/>
    </location>
</feature>
<keyword evidence="5 9" id="KW-0413">Isomerase</keyword>
<feature type="binding site" evidence="9">
    <location>
        <position position="243"/>
    </location>
    <ligand>
        <name>Mg(2+)</name>
        <dbReference type="ChEBI" id="CHEBI:18420"/>
    </ligand>
</feature>
<keyword evidence="3 9" id="KW-0479">Metal-binding</keyword>
<dbReference type="InterPro" id="IPR005846">
    <property type="entry name" value="A-D-PHexomutase_a/b/a-III"/>
</dbReference>
<dbReference type="Gene3D" id="3.30.310.50">
    <property type="entry name" value="Alpha-D-phosphohexomutase, C-terminal domain"/>
    <property type="match status" value="1"/>
</dbReference>
<dbReference type="NCBIfam" id="TIGR01455">
    <property type="entry name" value="glmM"/>
    <property type="match status" value="1"/>
</dbReference>
<accession>A0AB36TFR6</accession>
<feature type="domain" description="Alpha-D-phosphohexomutase alpha/beta/alpha" evidence="14">
    <location>
        <begin position="158"/>
        <end position="254"/>
    </location>
</feature>
<dbReference type="InterPro" id="IPR016066">
    <property type="entry name" value="A-D-PHexomutase_CS"/>
</dbReference>
<evidence type="ECO:0000313" key="17">
    <source>
        <dbReference type="Proteomes" id="UP000223596"/>
    </source>
</evidence>
<evidence type="ECO:0000256" key="8">
    <source>
        <dbReference type="ARBA" id="ARBA00068193"/>
    </source>
</evidence>
<dbReference type="GeneID" id="35803408"/>
<dbReference type="InterPro" id="IPR005844">
    <property type="entry name" value="A-D-PHexomutase_a/b/a-I"/>
</dbReference>
<dbReference type="GO" id="GO:0008966">
    <property type="term" value="F:phosphoglucosamine mutase activity"/>
    <property type="evidence" value="ECO:0007669"/>
    <property type="project" value="UniProtKB-UniRule"/>
</dbReference>
<dbReference type="FunFam" id="3.30.310.50:FF:000001">
    <property type="entry name" value="Phosphoglucosamine mutase"/>
    <property type="match status" value="1"/>
</dbReference>
<feature type="domain" description="Alpha-D-phosphohexomutase alpha/beta/alpha" evidence="15">
    <location>
        <begin position="258"/>
        <end position="368"/>
    </location>
</feature>
<dbReference type="InterPro" id="IPR016055">
    <property type="entry name" value="A-D-PHexomutase_a/b/a-I/II/III"/>
</dbReference>
<dbReference type="HAMAP" id="MF_01554_B">
    <property type="entry name" value="GlmM_B"/>
    <property type="match status" value="1"/>
</dbReference>
<dbReference type="AlphaFoldDB" id="A0AB36TFR6"/>
<dbReference type="InterPro" id="IPR005841">
    <property type="entry name" value="Alpha-D-phosphohexomutase_SF"/>
</dbReference>
<dbReference type="CDD" id="cd05802">
    <property type="entry name" value="GlmM"/>
    <property type="match status" value="1"/>
</dbReference>